<sequence>MKNKLLGLLGVDKLIENIQHLIEVRVNIIKNEVQDKVAEGMAKVLPLIFLLLSLSIFLIFASITVAFYLSDLFESLVYGFGAVALLYLIITVIFFLLKDSERLIDKFKSEIKKRS</sequence>
<evidence type="ECO:0008006" key="4">
    <source>
        <dbReference type="Google" id="ProtNLM"/>
    </source>
</evidence>
<proteinExistence type="predicted"/>
<feature type="transmembrane region" description="Helical" evidence="1">
    <location>
        <begin position="75"/>
        <end position="97"/>
    </location>
</feature>
<organism evidence="2 3">
    <name type="scientific">Marivirga lumbricoides</name>
    <dbReference type="NCBI Taxonomy" id="1046115"/>
    <lineage>
        <taxon>Bacteria</taxon>
        <taxon>Pseudomonadati</taxon>
        <taxon>Bacteroidota</taxon>
        <taxon>Cytophagia</taxon>
        <taxon>Cytophagales</taxon>
        <taxon>Marivirgaceae</taxon>
        <taxon>Marivirga</taxon>
    </lineage>
</organism>
<dbReference type="Pfam" id="PF07332">
    <property type="entry name" value="Phage_holin_3_6"/>
    <property type="match status" value="1"/>
</dbReference>
<gene>
    <name evidence="2" type="ORF">GCM10011506_22510</name>
</gene>
<dbReference type="RefSeq" id="WP_188463391.1">
    <property type="nucleotide sequence ID" value="NZ_BAABHU010000007.1"/>
</dbReference>
<keyword evidence="1" id="KW-1133">Transmembrane helix</keyword>
<evidence type="ECO:0000313" key="2">
    <source>
        <dbReference type="EMBL" id="GGC36613.1"/>
    </source>
</evidence>
<feature type="transmembrane region" description="Helical" evidence="1">
    <location>
        <begin position="44"/>
        <end position="69"/>
    </location>
</feature>
<dbReference type="EMBL" id="BMEC01000007">
    <property type="protein sequence ID" value="GGC36613.1"/>
    <property type="molecule type" value="Genomic_DNA"/>
</dbReference>
<keyword evidence="1" id="KW-0812">Transmembrane</keyword>
<keyword evidence="3" id="KW-1185">Reference proteome</keyword>
<dbReference type="InterPro" id="IPR009937">
    <property type="entry name" value="Phage_holin_3_6"/>
</dbReference>
<name>A0ABQ1MFM0_9BACT</name>
<comment type="caution">
    <text evidence="2">The sequence shown here is derived from an EMBL/GenBank/DDBJ whole genome shotgun (WGS) entry which is preliminary data.</text>
</comment>
<dbReference type="Proteomes" id="UP000636010">
    <property type="component" value="Unassembled WGS sequence"/>
</dbReference>
<evidence type="ECO:0000256" key="1">
    <source>
        <dbReference type="SAM" id="Phobius"/>
    </source>
</evidence>
<reference evidence="3" key="1">
    <citation type="journal article" date="2019" name="Int. J. Syst. Evol. Microbiol.">
        <title>The Global Catalogue of Microorganisms (GCM) 10K type strain sequencing project: providing services to taxonomists for standard genome sequencing and annotation.</title>
        <authorList>
            <consortium name="The Broad Institute Genomics Platform"/>
            <consortium name="The Broad Institute Genome Sequencing Center for Infectious Disease"/>
            <person name="Wu L."/>
            <person name="Ma J."/>
        </authorList>
    </citation>
    <scope>NUCLEOTIDE SEQUENCE [LARGE SCALE GENOMIC DNA]</scope>
    <source>
        <strain evidence="3">CGMCC 1.10832</strain>
    </source>
</reference>
<keyword evidence="1" id="KW-0472">Membrane</keyword>
<evidence type="ECO:0000313" key="3">
    <source>
        <dbReference type="Proteomes" id="UP000636010"/>
    </source>
</evidence>
<accession>A0ABQ1MFM0</accession>
<protein>
    <recommendedName>
        <fullName evidence="4">Phage holin family protein</fullName>
    </recommendedName>
</protein>